<reference evidence="2" key="1">
    <citation type="submission" date="2021-01" db="EMBL/GenBank/DDBJ databases">
        <authorList>
            <consortium name="Genoscope - CEA"/>
            <person name="William W."/>
        </authorList>
    </citation>
    <scope>NUCLEOTIDE SEQUENCE</scope>
</reference>
<sequence length="113" mass="12593">MYHGQNAALLRLLPFVVWAVSSLCSDKCSAAILGGQECQALMWLDMLMVDINNITIICFQRLIRSKTVTKVALLWDPCNRPTDAEALYVPSFQVHQRVCASDAMAVTFPVFIS</sequence>
<feature type="chain" id="PRO_5033027513" evidence="1">
    <location>
        <begin position="31"/>
        <end position="113"/>
    </location>
</feature>
<keyword evidence="1" id="KW-0732">Signal</keyword>
<evidence type="ECO:0000256" key="1">
    <source>
        <dbReference type="SAM" id="SignalP"/>
    </source>
</evidence>
<feature type="signal peptide" evidence="1">
    <location>
        <begin position="1"/>
        <end position="30"/>
    </location>
</feature>
<dbReference type="Proteomes" id="UP001295469">
    <property type="component" value="Chromosome C07"/>
</dbReference>
<dbReference type="EMBL" id="HG994371">
    <property type="protein sequence ID" value="CAF1962873.1"/>
    <property type="molecule type" value="Genomic_DNA"/>
</dbReference>
<protein>
    <submittedName>
        <fullName evidence="2">(rape) hypothetical protein</fullName>
    </submittedName>
</protein>
<name>A0A816LY05_BRANA</name>
<proteinExistence type="predicted"/>
<gene>
    <name evidence="2" type="ORF">DARMORV10_C07P11930.1</name>
</gene>
<evidence type="ECO:0000313" key="2">
    <source>
        <dbReference type="EMBL" id="CAF1962873.1"/>
    </source>
</evidence>
<dbReference type="AlphaFoldDB" id="A0A816LY05"/>
<accession>A0A816LY05</accession>
<organism evidence="2">
    <name type="scientific">Brassica napus</name>
    <name type="common">Rape</name>
    <dbReference type="NCBI Taxonomy" id="3708"/>
    <lineage>
        <taxon>Eukaryota</taxon>
        <taxon>Viridiplantae</taxon>
        <taxon>Streptophyta</taxon>
        <taxon>Embryophyta</taxon>
        <taxon>Tracheophyta</taxon>
        <taxon>Spermatophyta</taxon>
        <taxon>Magnoliopsida</taxon>
        <taxon>eudicotyledons</taxon>
        <taxon>Gunneridae</taxon>
        <taxon>Pentapetalae</taxon>
        <taxon>rosids</taxon>
        <taxon>malvids</taxon>
        <taxon>Brassicales</taxon>
        <taxon>Brassicaceae</taxon>
        <taxon>Brassiceae</taxon>
        <taxon>Brassica</taxon>
    </lineage>
</organism>